<name>A0A4Y2SP42_ARAVE</name>
<organism evidence="1 2">
    <name type="scientific">Araneus ventricosus</name>
    <name type="common">Orbweaver spider</name>
    <name type="synonym">Epeira ventricosa</name>
    <dbReference type="NCBI Taxonomy" id="182803"/>
    <lineage>
        <taxon>Eukaryota</taxon>
        <taxon>Metazoa</taxon>
        <taxon>Ecdysozoa</taxon>
        <taxon>Arthropoda</taxon>
        <taxon>Chelicerata</taxon>
        <taxon>Arachnida</taxon>
        <taxon>Araneae</taxon>
        <taxon>Araneomorphae</taxon>
        <taxon>Entelegynae</taxon>
        <taxon>Araneoidea</taxon>
        <taxon>Araneidae</taxon>
        <taxon>Araneus</taxon>
    </lineage>
</organism>
<sequence length="132" mass="14834">MGSVCAYADHYARSGHKQRRRKEFPHRHCVMTRKCEMAVSQQTCFASGVVDNTMLVCRSFAAILSRQVCHDKIISRKNSACCKCACSLGFVENSTEVNNFGANDILSFILLLCYIFELPCSQEDKYNSTNSS</sequence>
<proteinExistence type="predicted"/>
<protein>
    <submittedName>
        <fullName evidence="1">Uncharacterized protein</fullName>
    </submittedName>
</protein>
<keyword evidence="2" id="KW-1185">Reference proteome</keyword>
<evidence type="ECO:0000313" key="1">
    <source>
        <dbReference type="EMBL" id="GBN88939.1"/>
    </source>
</evidence>
<dbReference type="EMBL" id="BGPR01022536">
    <property type="protein sequence ID" value="GBN88939.1"/>
    <property type="molecule type" value="Genomic_DNA"/>
</dbReference>
<reference evidence="1 2" key="1">
    <citation type="journal article" date="2019" name="Sci. Rep.">
        <title>Orb-weaving spider Araneus ventricosus genome elucidates the spidroin gene catalogue.</title>
        <authorList>
            <person name="Kono N."/>
            <person name="Nakamura H."/>
            <person name="Ohtoshi R."/>
            <person name="Moran D.A.P."/>
            <person name="Shinohara A."/>
            <person name="Yoshida Y."/>
            <person name="Fujiwara M."/>
            <person name="Mori M."/>
            <person name="Tomita M."/>
            <person name="Arakawa K."/>
        </authorList>
    </citation>
    <scope>NUCLEOTIDE SEQUENCE [LARGE SCALE GENOMIC DNA]</scope>
</reference>
<accession>A0A4Y2SP42</accession>
<gene>
    <name evidence="1" type="ORF">AVEN_228409_1</name>
</gene>
<comment type="caution">
    <text evidence="1">The sequence shown here is derived from an EMBL/GenBank/DDBJ whole genome shotgun (WGS) entry which is preliminary data.</text>
</comment>
<dbReference type="AlphaFoldDB" id="A0A4Y2SP42"/>
<dbReference type="Proteomes" id="UP000499080">
    <property type="component" value="Unassembled WGS sequence"/>
</dbReference>
<evidence type="ECO:0000313" key="2">
    <source>
        <dbReference type="Proteomes" id="UP000499080"/>
    </source>
</evidence>